<dbReference type="Pfam" id="PF20182">
    <property type="entry name" value="DUF6545"/>
    <property type="match status" value="1"/>
</dbReference>
<dbReference type="Proteomes" id="UP001500253">
    <property type="component" value="Unassembled WGS sequence"/>
</dbReference>
<evidence type="ECO:0000313" key="4">
    <source>
        <dbReference type="Proteomes" id="UP001500253"/>
    </source>
</evidence>
<reference evidence="3 4" key="1">
    <citation type="journal article" date="2019" name="Int. J. Syst. Evol. Microbiol.">
        <title>The Global Catalogue of Microorganisms (GCM) 10K type strain sequencing project: providing services to taxonomists for standard genome sequencing and annotation.</title>
        <authorList>
            <consortium name="The Broad Institute Genomics Platform"/>
            <consortium name="The Broad Institute Genome Sequencing Center for Infectious Disease"/>
            <person name="Wu L."/>
            <person name="Ma J."/>
        </authorList>
    </citation>
    <scope>NUCLEOTIDE SEQUENCE [LARGE SCALE GENOMIC DNA]</scope>
    <source>
        <strain evidence="3 4">JCM 4316</strain>
    </source>
</reference>
<keyword evidence="1" id="KW-0812">Transmembrane</keyword>
<organism evidence="3 4">
    <name type="scientific">Streptomyces cuspidosporus</name>
    <dbReference type="NCBI Taxonomy" id="66882"/>
    <lineage>
        <taxon>Bacteria</taxon>
        <taxon>Bacillati</taxon>
        <taxon>Actinomycetota</taxon>
        <taxon>Actinomycetes</taxon>
        <taxon>Kitasatosporales</taxon>
        <taxon>Streptomycetaceae</taxon>
        <taxon>Streptomyces</taxon>
    </lineage>
</organism>
<feature type="domain" description="DUF6545" evidence="2">
    <location>
        <begin position="228"/>
        <end position="366"/>
    </location>
</feature>
<evidence type="ECO:0000256" key="1">
    <source>
        <dbReference type="SAM" id="Phobius"/>
    </source>
</evidence>
<dbReference type="NCBIfam" id="NF042915">
    <property type="entry name" value="MAB_1171c_fam"/>
    <property type="match status" value="1"/>
</dbReference>
<dbReference type="RefSeq" id="WP_346173452.1">
    <property type="nucleotide sequence ID" value="NZ_BAAASD010000004.1"/>
</dbReference>
<feature type="transmembrane region" description="Helical" evidence="1">
    <location>
        <begin position="97"/>
        <end position="115"/>
    </location>
</feature>
<feature type="transmembrane region" description="Helical" evidence="1">
    <location>
        <begin position="135"/>
        <end position="158"/>
    </location>
</feature>
<comment type="caution">
    <text evidence="3">The sequence shown here is derived from an EMBL/GenBank/DDBJ whole genome shotgun (WGS) entry which is preliminary data.</text>
</comment>
<evidence type="ECO:0000259" key="2">
    <source>
        <dbReference type="Pfam" id="PF20182"/>
    </source>
</evidence>
<dbReference type="InterPro" id="IPR050039">
    <property type="entry name" value="MAB_1171c-like"/>
</dbReference>
<name>A0ABN3FIR8_9ACTN</name>
<evidence type="ECO:0000313" key="3">
    <source>
        <dbReference type="EMBL" id="GAA2330956.1"/>
    </source>
</evidence>
<feature type="transmembrane region" description="Helical" evidence="1">
    <location>
        <begin position="33"/>
        <end position="55"/>
    </location>
</feature>
<protein>
    <recommendedName>
        <fullName evidence="2">DUF6545 domain-containing protein</fullName>
    </recommendedName>
</protein>
<accession>A0ABN3FIR8</accession>
<sequence>MLAWLENIGIVALWSVAIARTPQALRRSEQRPLWFAIVLIAVAMSMHLEPVTAVLARFVSSAHRIDLIKHLVSILDAAAVLWFILQAAGRQRRTIPVFSIAVLVMGALALLDILGPPHDRNQIAPSSDTPSVPDAYWWIFFAFHLIADTICGFVCWSYGRRNIPRLLRYALRLFGTGILLASLLWVLKLAYLVTRSTVFAPLFSPVTGIEALFMAAGAALPLMAQLRQWWRYRSAHRGLELLWRDLTAATPDVVFAAGSRLRAVGVPLQLRLYRRVIEIRDAMIVLRDYVSSATLHQIRRHADRDDDVQAHLVDAYVTAYWLVAALQARRDGRAPHAQEANLTGDGAQELTEEIGYLLHIAAAYQSPSVRTYRASLADPA</sequence>
<feature type="transmembrane region" description="Helical" evidence="1">
    <location>
        <begin position="199"/>
        <end position="224"/>
    </location>
</feature>
<gene>
    <name evidence="3" type="ORF">GCM10010246_12520</name>
</gene>
<dbReference type="EMBL" id="BAAASD010000004">
    <property type="protein sequence ID" value="GAA2330956.1"/>
    <property type="molecule type" value="Genomic_DNA"/>
</dbReference>
<proteinExistence type="predicted"/>
<dbReference type="InterPro" id="IPR046675">
    <property type="entry name" value="DUF6545"/>
</dbReference>
<keyword evidence="1" id="KW-1133">Transmembrane helix</keyword>
<feature type="transmembrane region" description="Helical" evidence="1">
    <location>
        <begin position="67"/>
        <end position="85"/>
    </location>
</feature>
<keyword evidence="4" id="KW-1185">Reference proteome</keyword>
<keyword evidence="1" id="KW-0472">Membrane</keyword>
<feature type="transmembrane region" description="Helical" evidence="1">
    <location>
        <begin position="170"/>
        <end position="193"/>
    </location>
</feature>